<protein>
    <submittedName>
        <fullName evidence="1">Uncharacterized protein</fullName>
    </submittedName>
</protein>
<dbReference type="EMBL" id="REGN01012478">
    <property type="protein sequence ID" value="RMZ95272.1"/>
    <property type="molecule type" value="Genomic_DNA"/>
</dbReference>
<gene>
    <name evidence="1" type="ORF">BpHYR1_044968</name>
</gene>
<organism evidence="1 2">
    <name type="scientific">Brachionus plicatilis</name>
    <name type="common">Marine rotifer</name>
    <name type="synonym">Brachionus muelleri</name>
    <dbReference type="NCBI Taxonomy" id="10195"/>
    <lineage>
        <taxon>Eukaryota</taxon>
        <taxon>Metazoa</taxon>
        <taxon>Spiralia</taxon>
        <taxon>Gnathifera</taxon>
        <taxon>Rotifera</taxon>
        <taxon>Eurotatoria</taxon>
        <taxon>Monogononta</taxon>
        <taxon>Pseudotrocha</taxon>
        <taxon>Ploima</taxon>
        <taxon>Brachionidae</taxon>
        <taxon>Brachionus</taxon>
    </lineage>
</organism>
<proteinExistence type="predicted"/>
<sequence>MEDHKNFYLILNCCKNIFSSHLSLLNMVVRWQNIFFSLKNISSENIPFLYTLVENYFKTINSIKNTSAHTEDKVHRPQIVAKVKINNLITNCSKDPEVLPRQKITCHERTNKLTFRFVAQFVLKTLKYRNFLLYKEKKTIKLSEKFRASLKTFENKSLDMSPECENRSIQIKDDKELEPYLQEKHS</sequence>
<accession>A0A3M7P882</accession>
<evidence type="ECO:0000313" key="1">
    <source>
        <dbReference type="EMBL" id="RMZ95272.1"/>
    </source>
</evidence>
<comment type="caution">
    <text evidence="1">The sequence shown here is derived from an EMBL/GenBank/DDBJ whole genome shotgun (WGS) entry which is preliminary data.</text>
</comment>
<dbReference type="AlphaFoldDB" id="A0A3M7P882"/>
<name>A0A3M7P882_BRAPC</name>
<reference evidence="1 2" key="1">
    <citation type="journal article" date="2018" name="Sci. Rep.">
        <title>Genomic signatures of local adaptation to the degree of environmental predictability in rotifers.</title>
        <authorList>
            <person name="Franch-Gras L."/>
            <person name="Hahn C."/>
            <person name="Garcia-Roger E.M."/>
            <person name="Carmona M.J."/>
            <person name="Serra M."/>
            <person name="Gomez A."/>
        </authorList>
    </citation>
    <scope>NUCLEOTIDE SEQUENCE [LARGE SCALE GENOMIC DNA]</scope>
    <source>
        <strain evidence="1">HYR1</strain>
    </source>
</reference>
<keyword evidence="2" id="KW-1185">Reference proteome</keyword>
<dbReference type="Proteomes" id="UP000276133">
    <property type="component" value="Unassembled WGS sequence"/>
</dbReference>
<evidence type="ECO:0000313" key="2">
    <source>
        <dbReference type="Proteomes" id="UP000276133"/>
    </source>
</evidence>